<evidence type="ECO:0000313" key="1">
    <source>
        <dbReference type="EMBL" id="MCH93647.1"/>
    </source>
</evidence>
<organism evidence="1 2">
    <name type="scientific">Trifolium medium</name>
    <dbReference type="NCBI Taxonomy" id="97028"/>
    <lineage>
        <taxon>Eukaryota</taxon>
        <taxon>Viridiplantae</taxon>
        <taxon>Streptophyta</taxon>
        <taxon>Embryophyta</taxon>
        <taxon>Tracheophyta</taxon>
        <taxon>Spermatophyta</taxon>
        <taxon>Magnoliopsida</taxon>
        <taxon>eudicotyledons</taxon>
        <taxon>Gunneridae</taxon>
        <taxon>Pentapetalae</taxon>
        <taxon>rosids</taxon>
        <taxon>fabids</taxon>
        <taxon>Fabales</taxon>
        <taxon>Fabaceae</taxon>
        <taxon>Papilionoideae</taxon>
        <taxon>50 kb inversion clade</taxon>
        <taxon>NPAAA clade</taxon>
        <taxon>Hologalegina</taxon>
        <taxon>IRL clade</taxon>
        <taxon>Trifolieae</taxon>
        <taxon>Trifolium</taxon>
    </lineage>
</organism>
<dbReference type="AlphaFoldDB" id="A0A392N1H0"/>
<evidence type="ECO:0000313" key="2">
    <source>
        <dbReference type="Proteomes" id="UP000265520"/>
    </source>
</evidence>
<feature type="non-terminal residue" evidence="1">
    <location>
        <position position="57"/>
    </location>
</feature>
<protein>
    <submittedName>
        <fullName evidence="1">Uncharacterized protein</fullName>
    </submittedName>
</protein>
<dbReference type="Proteomes" id="UP000265520">
    <property type="component" value="Unassembled WGS sequence"/>
</dbReference>
<proteinExistence type="predicted"/>
<keyword evidence="2" id="KW-1185">Reference proteome</keyword>
<accession>A0A392N1H0</accession>
<name>A0A392N1H0_9FABA</name>
<comment type="caution">
    <text evidence="1">The sequence shown here is derived from an EMBL/GenBank/DDBJ whole genome shotgun (WGS) entry which is preliminary data.</text>
</comment>
<reference evidence="1 2" key="1">
    <citation type="journal article" date="2018" name="Front. Plant Sci.">
        <title>Red Clover (Trifolium pratense) and Zigzag Clover (T. medium) - A Picture of Genomic Similarities and Differences.</title>
        <authorList>
            <person name="Dluhosova J."/>
            <person name="Istvanek J."/>
            <person name="Nedelnik J."/>
            <person name="Repkova J."/>
        </authorList>
    </citation>
    <scope>NUCLEOTIDE SEQUENCE [LARGE SCALE GENOMIC DNA]</scope>
    <source>
        <strain evidence="2">cv. 10/8</strain>
        <tissue evidence="1">Leaf</tissue>
    </source>
</reference>
<dbReference type="EMBL" id="LXQA010025449">
    <property type="protein sequence ID" value="MCH93647.1"/>
    <property type="molecule type" value="Genomic_DNA"/>
</dbReference>
<sequence length="57" mass="6060">MVILKNPTTELFDTDGLESKIRSGTAATCWGRSTPASSLSIAITTVLINSHIKDALL</sequence>